<feature type="non-terminal residue" evidence="1">
    <location>
        <position position="1"/>
    </location>
</feature>
<dbReference type="PANTHER" id="PTHR14919:SF0">
    <property type="entry name" value="SPERM FLAGELLAR PROTEIN 2"/>
    <property type="match status" value="1"/>
</dbReference>
<proteinExistence type="predicted"/>
<dbReference type="PANTHER" id="PTHR14919">
    <property type="entry name" value="KPL2-RELATED"/>
    <property type="match status" value="1"/>
</dbReference>
<dbReference type="AlphaFoldDB" id="A0A2J8JSC4"/>
<name>A0A2J8JSC4_PANTR</name>
<gene>
    <name evidence="1" type="ORF">CK820_G0044894</name>
</gene>
<dbReference type="InterPro" id="IPR052634">
    <property type="entry name" value="Sperm_flagellar-bone_growth"/>
</dbReference>
<accession>A0A2J8JSC4</accession>
<reference evidence="1 2" key="1">
    <citation type="submission" date="2017-12" db="EMBL/GenBank/DDBJ databases">
        <title>High-resolution comparative analysis of great ape genomes.</title>
        <authorList>
            <person name="Pollen A."/>
            <person name="Hastie A."/>
            <person name="Hormozdiari F."/>
            <person name="Dougherty M."/>
            <person name="Liu R."/>
            <person name="Chaisson M."/>
            <person name="Hoppe E."/>
            <person name="Hill C."/>
            <person name="Pang A."/>
            <person name="Hillier L."/>
            <person name="Baker C."/>
            <person name="Armstrong J."/>
            <person name="Shendure J."/>
            <person name="Paten B."/>
            <person name="Wilson R."/>
            <person name="Chao H."/>
            <person name="Schneider V."/>
            <person name="Ventura M."/>
            <person name="Kronenberg Z."/>
            <person name="Murali S."/>
            <person name="Gordon D."/>
            <person name="Cantsilieris S."/>
            <person name="Munson K."/>
            <person name="Nelson B."/>
            <person name="Raja A."/>
            <person name="Underwood J."/>
            <person name="Diekhans M."/>
            <person name="Fiddes I."/>
            <person name="Haussler D."/>
            <person name="Eichler E."/>
        </authorList>
    </citation>
    <scope>NUCLEOTIDE SEQUENCE [LARGE SCALE GENOMIC DNA]</scope>
    <source>
        <strain evidence="1">Yerkes chimp pedigree #C0471</strain>
    </source>
</reference>
<evidence type="ECO:0000313" key="1">
    <source>
        <dbReference type="EMBL" id="PNI25676.1"/>
    </source>
</evidence>
<protein>
    <submittedName>
        <fullName evidence="1">SPEF2 isoform 3</fullName>
    </submittedName>
</protein>
<dbReference type="Proteomes" id="UP000236370">
    <property type="component" value="Unassembled WGS sequence"/>
</dbReference>
<evidence type="ECO:0000313" key="2">
    <source>
        <dbReference type="Proteomes" id="UP000236370"/>
    </source>
</evidence>
<comment type="caution">
    <text evidence="1">The sequence shown here is derived from an EMBL/GenBank/DDBJ whole genome shotgun (WGS) entry which is preliminary data.</text>
</comment>
<organism evidence="1 2">
    <name type="scientific">Pan troglodytes</name>
    <name type="common">Chimpanzee</name>
    <dbReference type="NCBI Taxonomy" id="9598"/>
    <lineage>
        <taxon>Eukaryota</taxon>
        <taxon>Metazoa</taxon>
        <taxon>Chordata</taxon>
        <taxon>Craniata</taxon>
        <taxon>Vertebrata</taxon>
        <taxon>Euteleostomi</taxon>
        <taxon>Mammalia</taxon>
        <taxon>Eutheria</taxon>
        <taxon>Euarchontoglires</taxon>
        <taxon>Primates</taxon>
        <taxon>Haplorrhini</taxon>
        <taxon>Catarrhini</taxon>
        <taxon>Hominidae</taxon>
        <taxon>Pan</taxon>
    </lineage>
</organism>
<dbReference type="EMBL" id="NBAG03000430">
    <property type="protein sequence ID" value="PNI25676.1"/>
    <property type="molecule type" value="Genomic_DNA"/>
</dbReference>
<sequence length="150" mass="17363">EHLAALQFEEIATQFRLELIKTKALALLEDLVTKVVDVYKLMEKWLGERYLNEMASIEKLTDVARYHIETSTKIQNELYLSQEDFFINGNIKVFPDPPPPIRPPPVEKEEDGTLTIEQLDSLRDQFLDMAPNGLNFSMHIISARLMPRPH</sequence>